<keyword evidence="1" id="KW-0863">Zinc-finger</keyword>
<dbReference type="Pfam" id="PF13966">
    <property type="entry name" value="zf-RVT"/>
    <property type="match status" value="1"/>
</dbReference>
<evidence type="ECO:0000256" key="1">
    <source>
        <dbReference type="PROSITE-ProRule" id="PRU00047"/>
    </source>
</evidence>
<dbReference type="PROSITE" id="PS50158">
    <property type="entry name" value="ZF_CCHC"/>
    <property type="match status" value="1"/>
</dbReference>
<protein>
    <recommendedName>
        <fullName evidence="6">CCHC-type domain-containing protein</fullName>
    </recommendedName>
</protein>
<accession>A0A2N9IR96</accession>
<sequence length="1986" mass="223257">MATYIVNVGGENVKTTVTNSASFVDQSITELILSCNYSTSGPPIIGLDVEIKVFDDSTNCKAATLQLCSSSRCIIIQLINMEVVPQSLLNFLSAPLFCFVGVGIHKFLSLLGRDYGIECRNVMDLKPFLELAVYCEVIPSLRFFPSPLVHAHPFPYTEPFSPWTAHTTSSTSQHPQATLNQIIQIKNNSSNRPISLISDPSTADNLTKLTLIGKLISAKEVNYNKATGIIQKAWKDTNGLSIASLGHNTFLFKFTSEQDVVHILSAGPWNIDGKHLMLRHWSPDSLPHELDFSTTTFWVQVHNLPIHYMTIDNAKRISQHLGLLHKIDLNENGSITLGKFMRIKVEIEAYAPLKCGFLMDQSPQPSVWFDFRYERLSDFCFQCGRMGHLKPECRFDPPSEMELKWDVGPKGYGVWIQANPAEPKSSRLTEIIPGPKSSNQDYMLRVRQTQSQKHHLDNRSGLFQANRASSSSSLAPPPPLVAPPPPFATMPNTENSILTVIPSIQPSNHNFRPPPSQEPPHRPPESTTSTAFTVLGVNVDCPPRGALHVSSDLEIVTNPPDTRHLPYQPPHTPHLISTPSLTSVRSNPSLDYPSHIETPSIHSLSPYHLPISDPSLSLSEAFICFKMGPAPLNIQPASFSGPKQNRGSIYPWAQSSVGCQLLDTIQVGESSIGPSGTRYGGGPYHAPTSPMRLMSWNCRGVGRAPTARSLKALVRDEGPDVLFLAETKVKSPKLEKLKVGMGFANFFGVDRVGKAGGLAIFWKLGVELEIVFSNSHVIAALVYSDPPNNVWLLLAVYGPPYFAKRKKFWSLMEDLISRFAGHWLMIGDLNSVAKARRKKEVPVKGQIHREAFNNLSLRGLCNADWQSLFPKAGVRHLTAQNSDHNPIVLDTHLDLSKGAKPFRFEAMWSRDESSTDVVSQAWNLQDAGSHHYRLVKKIQRVQKDFIVWNRTTFGLTRARIRELEERLKVIQVMDPSQENLAKEAAIQLELNEWLEREEIKWRQKSRELWLKEGDRNSKFFHLSTLIRRRKNQIAEIKLDNGVWIHSKEDISAYFTQNFANVFQSTHPQIPNDMEGLMEPSISESENDRLSRVPDADEVKKVVWEMNAHKAPGPDGLPGLFFKKYWNIVGPQVISAVQSFFRDGWLLRQMNQTYITLIPKSQGACNFNQFRPISLCNFYYKIISKILVMRLRPIMPKLIDHSQAAFVPDRWITENVVLAQEVVHTFNQMKRKKGSVGFKLDFKKAYDSLEWEFILAVLRVVGFDQKFVDLIYQCISTVQFTLLLNGTKSTSITPSRGLRQGDPLSPYLFILCADVLAKLINREVARGSITGVKLGVGAASITKLFYADDVLLFCGAKVSEVDALMKCLEKYCLWSGQSISVEKSGIFASKGVHRNFISQVKNEWGFKQLSQGVKYLGVPLFLTKNKSKDFAYVKEKLEARTNGWKNLDGIVRKFWWSPKKSGNKYYSPVAWKELCQPLSVGGLGFRSFESFNEAMIAKLAWWVLSGRDSFCIKVLTAKYHVGSKWLNSPPARSASFAWRGIERAKSLLARGACKLVGSGDSILVWSEPWVPGLTDFIPLPKASLEEIPCLAVSQLMNQAKTDWNMDTLTSLFDSDTIQAIQNIPRWRINQMDKWIWMKTTNGEFSVKSAFKEVCREAADPEVNALMNQIWKSSLHQRLKMLLWRIAVGALPTRDSLSRFLTNFDNSCPLCNSFCESVVHVFWQCELARALWFGICGIRTEHFHLASAANLVEVIVFPLDDLVFPDYFLLQGTLILDLVWKARNSKVYDEGTVEVGEIMNNFRRLWSDHCSILRASGTSSSLSNGNEGWVRPNFGIIKINCDAAVGPRFSSIAVVARDWRGKLVFAFSKKVETILPLQAEAEAIIWAGQLAIAHDLSKVIVESDCKICVEAVNRIGSCPWLIKSGMLIFVDLMSGLSWWNLCWVRRVANRAPHDLAKWSLQYMSWGPLNFCTGPQSFVSICNEDLSGS</sequence>
<dbReference type="InterPro" id="IPR036397">
    <property type="entry name" value="RNaseH_sf"/>
</dbReference>
<dbReference type="InterPro" id="IPR052343">
    <property type="entry name" value="Retrotransposon-Effector_Assoc"/>
</dbReference>
<dbReference type="InterPro" id="IPR025558">
    <property type="entry name" value="DUF4283"/>
</dbReference>
<dbReference type="InterPro" id="IPR012337">
    <property type="entry name" value="RNaseH-like_sf"/>
</dbReference>
<evidence type="ECO:0000259" key="4">
    <source>
        <dbReference type="PROSITE" id="PS50878"/>
    </source>
</evidence>
<dbReference type="InterPro" id="IPR025836">
    <property type="entry name" value="Zn_knuckle_CX2CX4HX4C"/>
</dbReference>
<dbReference type="SUPFAM" id="SSF56219">
    <property type="entry name" value="DNase I-like"/>
    <property type="match status" value="1"/>
</dbReference>
<dbReference type="PROSITE" id="PS50878">
    <property type="entry name" value="RT_POL"/>
    <property type="match status" value="1"/>
</dbReference>
<dbReference type="PANTHER" id="PTHR46890">
    <property type="entry name" value="NON-LTR RETROLELEMENT REVERSE TRANSCRIPTASE-LIKE PROTEIN-RELATED"/>
    <property type="match status" value="1"/>
</dbReference>
<dbReference type="Gene3D" id="3.60.10.10">
    <property type="entry name" value="Endonuclease/exonuclease/phosphatase"/>
    <property type="match status" value="1"/>
</dbReference>
<feature type="compositionally biased region" description="Polar residues" evidence="2">
    <location>
        <begin position="490"/>
        <end position="510"/>
    </location>
</feature>
<dbReference type="GO" id="GO:0004523">
    <property type="term" value="F:RNA-DNA hybrid ribonuclease activity"/>
    <property type="evidence" value="ECO:0007669"/>
    <property type="project" value="InterPro"/>
</dbReference>
<dbReference type="SUPFAM" id="SSF56672">
    <property type="entry name" value="DNA/RNA polymerases"/>
    <property type="match status" value="1"/>
</dbReference>
<dbReference type="SUPFAM" id="SSF53098">
    <property type="entry name" value="Ribonuclease H-like"/>
    <property type="match status" value="2"/>
</dbReference>
<dbReference type="InterPro" id="IPR005135">
    <property type="entry name" value="Endo/exonuclease/phosphatase"/>
</dbReference>
<reference evidence="5" key="1">
    <citation type="submission" date="2018-02" db="EMBL/GenBank/DDBJ databases">
        <authorList>
            <person name="Cohen D.B."/>
            <person name="Kent A.D."/>
        </authorList>
    </citation>
    <scope>NUCLEOTIDE SEQUENCE</scope>
</reference>
<dbReference type="InterPro" id="IPR002156">
    <property type="entry name" value="RNaseH_domain"/>
</dbReference>
<dbReference type="Pfam" id="PF00078">
    <property type="entry name" value="RVT_1"/>
    <property type="match status" value="1"/>
</dbReference>
<dbReference type="Gene3D" id="3.30.420.10">
    <property type="entry name" value="Ribonuclease H-like superfamily/Ribonuclease H"/>
    <property type="match status" value="2"/>
</dbReference>
<feature type="domain" description="Reverse transcriptase" evidence="4">
    <location>
        <begin position="1138"/>
        <end position="1419"/>
    </location>
</feature>
<organism evidence="5">
    <name type="scientific">Fagus sylvatica</name>
    <name type="common">Beechnut</name>
    <dbReference type="NCBI Taxonomy" id="28930"/>
    <lineage>
        <taxon>Eukaryota</taxon>
        <taxon>Viridiplantae</taxon>
        <taxon>Streptophyta</taxon>
        <taxon>Embryophyta</taxon>
        <taxon>Tracheophyta</taxon>
        <taxon>Spermatophyta</taxon>
        <taxon>Magnoliopsida</taxon>
        <taxon>eudicotyledons</taxon>
        <taxon>Gunneridae</taxon>
        <taxon>Pentapetalae</taxon>
        <taxon>rosids</taxon>
        <taxon>fabids</taxon>
        <taxon>Fagales</taxon>
        <taxon>Fagaceae</taxon>
        <taxon>Fagus</taxon>
    </lineage>
</organism>
<dbReference type="InterPro" id="IPR026960">
    <property type="entry name" value="RVT-Znf"/>
</dbReference>
<dbReference type="InterPro" id="IPR043502">
    <property type="entry name" value="DNA/RNA_pol_sf"/>
</dbReference>
<dbReference type="PANTHER" id="PTHR46890:SF48">
    <property type="entry name" value="RNA-DIRECTED DNA POLYMERASE"/>
    <property type="match status" value="1"/>
</dbReference>
<dbReference type="CDD" id="cd06222">
    <property type="entry name" value="RNase_H_like"/>
    <property type="match status" value="1"/>
</dbReference>
<feature type="region of interest" description="Disordered" evidence="2">
    <location>
        <begin position="466"/>
        <end position="528"/>
    </location>
</feature>
<evidence type="ECO:0000259" key="3">
    <source>
        <dbReference type="PROSITE" id="PS50158"/>
    </source>
</evidence>
<dbReference type="InterPro" id="IPR036691">
    <property type="entry name" value="Endo/exonu/phosph_ase_sf"/>
</dbReference>
<dbReference type="GO" id="GO:0003676">
    <property type="term" value="F:nucleic acid binding"/>
    <property type="evidence" value="ECO:0007669"/>
    <property type="project" value="InterPro"/>
</dbReference>
<dbReference type="Pfam" id="PF03372">
    <property type="entry name" value="Exo_endo_phos"/>
    <property type="match status" value="1"/>
</dbReference>
<dbReference type="Pfam" id="PF14111">
    <property type="entry name" value="DUF4283"/>
    <property type="match status" value="1"/>
</dbReference>
<proteinExistence type="predicted"/>
<dbReference type="EMBL" id="OIVN01006160">
    <property type="protein sequence ID" value="SPD26643.1"/>
    <property type="molecule type" value="Genomic_DNA"/>
</dbReference>
<name>A0A2N9IR96_FAGSY</name>
<evidence type="ECO:0000256" key="2">
    <source>
        <dbReference type="SAM" id="MobiDB-lite"/>
    </source>
</evidence>
<feature type="domain" description="CCHC-type" evidence="3">
    <location>
        <begin position="380"/>
        <end position="394"/>
    </location>
</feature>
<evidence type="ECO:0008006" key="6">
    <source>
        <dbReference type="Google" id="ProtNLM"/>
    </source>
</evidence>
<keyword evidence="1" id="KW-0479">Metal-binding</keyword>
<feature type="compositionally biased region" description="Pro residues" evidence="2">
    <location>
        <begin position="475"/>
        <end position="488"/>
    </location>
</feature>
<evidence type="ECO:0000313" key="5">
    <source>
        <dbReference type="EMBL" id="SPD26643.1"/>
    </source>
</evidence>
<gene>
    <name evidence="5" type="ORF">FSB_LOCUS54525</name>
</gene>
<dbReference type="GO" id="GO:0008270">
    <property type="term" value="F:zinc ion binding"/>
    <property type="evidence" value="ECO:0007669"/>
    <property type="project" value="UniProtKB-KW"/>
</dbReference>
<dbReference type="InterPro" id="IPR000477">
    <property type="entry name" value="RT_dom"/>
</dbReference>
<dbReference type="Pfam" id="PF13456">
    <property type="entry name" value="RVT_3"/>
    <property type="match status" value="1"/>
</dbReference>
<dbReference type="Pfam" id="PF14392">
    <property type="entry name" value="zf-CCHC_4"/>
    <property type="match status" value="1"/>
</dbReference>
<dbReference type="InterPro" id="IPR044730">
    <property type="entry name" value="RNase_H-like_dom_plant"/>
</dbReference>
<dbReference type="CDD" id="cd01650">
    <property type="entry name" value="RT_nLTR_like"/>
    <property type="match status" value="1"/>
</dbReference>
<keyword evidence="1" id="KW-0862">Zinc</keyword>
<dbReference type="InterPro" id="IPR001878">
    <property type="entry name" value="Znf_CCHC"/>
</dbReference>